<reference evidence="2 3" key="1">
    <citation type="submission" date="2024-02" db="EMBL/GenBank/DDBJ databases">
        <title>High-quality chromosome-scale genome assembly of Pensacola bahiagrass (Paspalum notatum Flugge var. saurae).</title>
        <authorList>
            <person name="Vega J.M."/>
            <person name="Podio M."/>
            <person name="Orjuela J."/>
            <person name="Siena L.A."/>
            <person name="Pessino S.C."/>
            <person name="Combes M.C."/>
            <person name="Mariac C."/>
            <person name="Albertini E."/>
            <person name="Pupilli F."/>
            <person name="Ortiz J.P.A."/>
            <person name="Leblanc O."/>
        </authorList>
    </citation>
    <scope>NUCLEOTIDE SEQUENCE [LARGE SCALE GENOMIC DNA]</scope>
    <source>
        <strain evidence="2">R1</strain>
        <tissue evidence="2">Leaf</tissue>
    </source>
</reference>
<name>A0AAQ3TND7_PASNO</name>
<feature type="domain" description="Integrase catalytic" evidence="1">
    <location>
        <begin position="54"/>
        <end position="217"/>
    </location>
</feature>
<dbReference type="PANTHER" id="PTHR45835:SF99">
    <property type="entry name" value="CHROMO DOMAIN-CONTAINING PROTEIN-RELATED"/>
    <property type="match status" value="1"/>
</dbReference>
<evidence type="ECO:0000313" key="2">
    <source>
        <dbReference type="EMBL" id="WVZ76605.1"/>
    </source>
</evidence>
<dbReference type="GO" id="GO:0015074">
    <property type="term" value="P:DNA integration"/>
    <property type="evidence" value="ECO:0007669"/>
    <property type="project" value="InterPro"/>
</dbReference>
<dbReference type="Proteomes" id="UP001341281">
    <property type="component" value="Chromosome 05"/>
</dbReference>
<dbReference type="InterPro" id="IPR016197">
    <property type="entry name" value="Chromo-like_dom_sf"/>
</dbReference>
<dbReference type="InterPro" id="IPR036397">
    <property type="entry name" value="RNaseH_sf"/>
</dbReference>
<evidence type="ECO:0000313" key="3">
    <source>
        <dbReference type="Proteomes" id="UP001341281"/>
    </source>
</evidence>
<dbReference type="Pfam" id="PF00385">
    <property type="entry name" value="Chromo"/>
    <property type="match status" value="1"/>
</dbReference>
<accession>A0AAQ3TND7</accession>
<gene>
    <name evidence="2" type="ORF">U9M48_024569</name>
</gene>
<dbReference type="Gene3D" id="3.30.420.10">
    <property type="entry name" value="Ribonuclease H-like superfamily/Ribonuclease H"/>
    <property type="match status" value="1"/>
</dbReference>
<dbReference type="InterPro" id="IPR012337">
    <property type="entry name" value="RNaseH-like_sf"/>
</dbReference>
<dbReference type="EMBL" id="CP144749">
    <property type="protein sequence ID" value="WVZ76605.1"/>
    <property type="molecule type" value="Genomic_DNA"/>
</dbReference>
<protein>
    <recommendedName>
        <fullName evidence="1">Integrase catalytic domain-containing protein</fullName>
    </recommendedName>
</protein>
<dbReference type="InterPro" id="IPR001584">
    <property type="entry name" value="Integrase_cat-core"/>
</dbReference>
<dbReference type="Gene3D" id="1.10.340.70">
    <property type="match status" value="1"/>
</dbReference>
<dbReference type="InterPro" id="IPR041588">
    <property type="entry name" value="Integrase_H2C2"/>
</dbReference>
<dbReference type="InterPro" id="IPR023780">
    <property type="entry name" value="Chromo_domain"/>
</dbReference>
<dbReference type="PANTHER" id="PTHR45835">
    <property type="entry name" value="YALI0A06105P"/>
    <property type="match status" value="1"/>
</dbReference>
<dbReference type="AlphaFoldDB" id="A0AAQ3TND7"/>
<dbReference type="PROSITE" id="PS50994">
    <property type="entry name" value="INTEGRASE"/>
    <property type="match status" value="1"/>
</dbReference>
<evidence type="ECO:0000259" key="1">
    <source>
        <dbReference type="PROSITE" id="PS50994"/>
    </source>
</evidence>
<dbReference type="Gene3D" id="2.40.50.40">
    <property type="match status" value="1"/>
</dbReference>
<dbReference type="GO" id="GO:0003676">
    <property type="term" value="F:nucleic acid binding"/>
    <property type="evidence" value="ECO:0007669"/>
    <property type="project" value="InterPro"/>
</dbReference>
<keyword evidence="3" id="KW-1185">Reference proteome</keyword>
<proteinExistence type="predicted"/>
<dbReference type="SUPFAM" id="SSF54160">
    <property type="entry name" value="Chromo domain-like"/>
    <property type="match status" value="1"/>
</dbReference>
<dbReference type="InterPro" id="IPR056924">
    <property type="entry name" value="SH3_Tf2-1"/>
</dbReference>
<sequence length="418" mass="48788">MFTMHPGSNKMYQDLKQKFWSTRMKREITMYVSECDVCQRVKADHLKPAGMLQPIALPAWKWEDIHMDFIVGLPRTQKGYDSIWVIIDRLTKSAHFIPVKNRYNAQKYAEIYISRIVSLHGVPRTITSDRGSLFVSRFWEQLQTAIGTTLIHSFAYHSQTSGQLKRVNQILEDMLRACALTYSTNWDECLPQAEFAYNNSYQKSLEMAPFEALYGRRCRTPLNWSEPGERVTFGPDLVTQAEEQVKLIHSNLKRAQSRQKSYSDKRRRPLVFEVGDHVYLRVSPMKGVHRFGVKGKLAPRYIGPFKITEQRGPVAYLLELPPHLVAVHDVFHVSQLKKCLRVLREAVDTSQIQIEPDLTYEEHPIKILDQKQRTTGRRTFNFYKVQWSNHSEEEATWEQEEYLQTKYPGFLSTTANDH</sequence>
<dbReference type="Pfam" id="PF17921">
    <property type="entry name" value="Integrase_H2C2"/>
    <property type="match status" value="1"/>
</dbReference>
<dbReference type="Pfam" id="PF24626">
    <property type="entry name" value="SH3_Tf2-1"/>
    <property type="match status" value="1"/>
</dbReference>
<organism evidence="2 3">
    <name type="scientific">Paspalum notatum var. saurae</name>
    <dbReference type="NCBI Taxonomy" id="547442"/>
    <lineage>
        <taxon>Eukaryota</taxon>
        <taxon>Viridiplantae</taxon>
        <taxon>Streptophyta</taxon>
        <taxon>Embryophyta</taxon>
        <taxon>Tracheophyta</taxon>
        <taxon>Spermatophyta</taxon>
        <taxon>Magnoliopsida</taxon>
        <taxon>Liliopsida</taxon>
        <taxon>Poales</taxon>
        <taxon>Poaceae</taxon>
        <taxon>PACMAD clade</taxon>
        <taxon>Panicoideae</taxon>
        <taxon>Andropogonodae</taxon>
        <taxon>Paspaleae</taxon>
        <taxon>Paspalinae</taxon>
        <taxon>Paspalum</taxon>
    </lineage>
</organism>
<dbReference type="SUPFAM" id="SSF53098">
    <property type="entry name" value="Ribonuclease H-like"/>
    <property type="match status" value="1"/>
</dbReference>
<dbReference type="FunFam" id="3.30.420.10:FF:000032">
    <property type="entry name" value="Retrovirus-related Pol polyprotein from transposon 297-like Protein"/>
    <property type="match status" value="1"/>
</dbReference>